<proteinExistence type="predicted"/>
<organism evidence="1 2">
    <name type="scientific">Mycena rosella</name>
    <name type="common">Pink bonnet</name>
    <name type="synonym">Agaricus rosellus</name>
    <dbReference type="NCBI Taxonomy" id="1033263"/>
    <lineage>
        <taxon>Eukaryota</taxon>
        <taxon>Fungi</taxon>
        <taxon>Dikarya</taxon>
        <taxon>Basidiomycota</taxon>
        <taxon>Agaricomycotina</taxon>
        <taxon>Agaricomycetes</taxon>
        <taxon>Agaricomycetidae</taxon>
        <taxon>Agaricales</taxon>
        <taxon>Marasmiineae</taxon>
        <taxon>Mycenaceae</taxon>
        <taxon>Mycena</taxon>
    </lineage>
</organism>
<dbReference type="AlphaFoldDB" id="A0AAD7DLE0"/>
<evidence type="ECO:0000313" key="1">
    <source>
        <dbReference type="EMBL" id="KAJ7692254.1"/>
    </source>
</evidence>
<gene>
    <name evidence="1" type="ORF">B0H17DRAFT_1179346</name>
</gene>
<name>A0AAD7DLE0_MYCRO</name>
<keyword evidence="2" id="KW-1185">Reference proteome</keyword>
<protein>
    <submittedName>
        <fullName evidence="1">Uncharacterized protein</fullName>
    </submittedName>
</protein>
<evidence type="ECO:0000313" key="2">
    <source>
        <dbReference type="Proteomes" id="UP001221757"/>
    </source>
</evidence>
<comment type="caution">
    <text evidence="1">The sequence shown here is derived from an EMBL/GenBank/DDBJ whole genome shotgun (WGS) entry which is preliminary data.</text>
</comment>
<reference evidence="1" key="1">
    <citation type="submission" date="2023-03" db="EMBL/GenBank/DDBJ databases">
        <title>Massive genome expansion in bonnet fungi (Mycena s.s.) driven by repeated elements and novel gene families across ecological guilds.</title>
        <authorList>
            <consortium name="Lawrence Berkeley National Laboratory"/>
            <person name="Harder C.B."/>
            <person name="Miyauchi S."/>
            <person name="Viragh M."/>
            <person name="Kuo A."/>
            <person name="Thoen E."/>
            <person name="Andreopoulos B."/>
            <person name="Lu D."/>
            <person name="Skrede I."/>
            <person name="Drula E."/>
            <person name="Henrissat B."/>
            <person name="Morin E."/>
            <person name="Kohler A."/>
            <person name="Barry K."/>
            <person name="LaButti K."/>
            <person name="Morin E."/>
            <person name="Salamov A."/>
            <person name="Lipzen A."/>
            <person name="Mereny Z."/>
            <person name="Hegedus B."/>
            <person name="Baldrian P."/>
            <person name="Stursova M."/>
            <person name="Weitz H."/>
            <person name="Taylor A."/>
            <person name="Grigoriev I.V."/>
            <person name="Nagy L.G."/>
            <person name="Martin F."/>
            <person name="Kauserud H."/>
        </authorList>
    </citation>
    <scope>NUCLEOTIDE SEQUENCE</scope>
    <source>
        <strain evidence="1">CBHHK067</strain>
    </source>
</reference>
<sequence>MPSRSEMNYADRKTWYRSTITLSEPWSCDWENWDNFKYFNTPDGGLSPSAMRQTWGITGEIQPLAFLPGWVMPEPTYVFVADGVYYWATYGGLKRIDGPFASCDDFLRRLGKDKTMWARGTEVPSLDWETN</sequence>
<accession>A0AAD7DLE0</accession>
<dbReference type="Proteomes" id="UP001221757">
    <property type="component" value="Unassembled WGS sequence"/>
</dbReference>
<dbReference type="EMBL" id="JARKIE010000053">
    <property type="protein sequence ID" value="KAJ7692254.1"/>
    <property type="molecule type" value="Genomic_DNA"/>
</dbReference>